<evidence type="ECO:0000256" key="1">
    <source>
        <dbReference type="ARBA" id="ARBA00022588"/>
    </source>
</evidence>
<dbReference type="InterPro" id="IPR013320">
    <property type="entry name" value="ConA-like_dom_sf"/>
</dbReference>
<dbReference type="InterPro" id="IPR058030">
    <property type="entry name" value="TRIM8/14/16/25/29/45/65_CC"/>
</dbReference>
<keyword evidence="7" id="KW-0175">Coiled coil</keyword>
<dbReference type="Pfam" id="PF15227">
    <property type="entry name" value="zf-C3HC4_4"/>
    <property type="match status" value="1"/>
</dbReference>
<accession>A0AAN9CX37</accession>
<dbReference type="Gene3D" id="2.60.120.920">
    <property type="match status" value="1"/>
</dbReference>
<dbReference type="InterPro" id="IPR001841">
    <property type="entry name" value="Znf_RING"/>
</dbReference>
<dbReference type="InterPro" id="IPR003877">
    <property type="entry name" value="SPRY_dom"/>
</dbReference>
<feature type="domain" description="RING-type" evidence="8">
    <location>
        <begin position="17"/>
        <end position="60"/>
    </location>
</feature>
<dbReference type="PROSITE" id="PS50188">
    <property type="entry name" value="B302_SPRY"/>
    <property type="match status" value="1"/>
</dbReference>
<dbReference type="PROSITE" id="PS00518">
    <property type="entry name" value="ZF_RING_1"/>
    <property type="match status" value="1"/>
</dbReference>
<organism evidence="10 11">
    <name type="scientific">Phoxinus phoxinus</name>
    <name type="common">Eurasian minnow</name>
    <dbReference type="NCBI Taxonomy" id="58324"/>
    <lineage>
        <taxon>Eukaryota</taxon>
        <taxon>Metazoa</taxon>
        <taxon>Chordata</taxon>
        <taxon>Craniata</taxon>
        <taxon>Vertebrata</taxon>
        <taxon>Euteleostomi</taxon>
        <taxon>Actinopterygii</taxon>
        <taxon>Neopterygii</taxon>
        <taxon>Teleostei</taxon>
        <taxon>Ostariophysi</taxon>
        <taxon>Cypriniformes</taxon>
        <taxon>Leuciscidae</taxon>
        <taxon>Phoxininae</taxon>
        <taxon>Phoxinus</taxon>
    </lineage>
</organism>
<comment type="caution">
    <text evidence="10">The sequence shown here is derived from an EMBL/GenBank/DDBJ whole genome shotgun (WGS) entry which is preliminary data.</text>
</comment>
<sequence>MAEEEAGIFVNQEQFSCPICMELLRDPVTIPCGHNYCMECIKLFWEQKNQRKLCSCPQCRQTFSPRPALNKNTLFAEVVERLRHTGIRSHTIPGVRNDEDIAKEKQDLVMFCERELKQSQRRFQQVIKERETELQDLSHAVLSLRSSAQAAVEDTEKIFTELIQSIEALCFEATEMIKVKEQMELDEAHGFMEKLEQEISEFKRRDAEYDTIARLDDKTQFLKGYETLCSLPELVTSPAVLANPDFCFDMVSRKLTALSEDIKDLCRKKIEKLSKKVSNLKFIPTPEPKVREEFSEYSGPLTLDLNTAHRNLSVCSESGEVTFIKASLSVPDHPERFDNYSQVLCRESVTGRCYFEAEWSGKGPVHIAVSYEDISRKGKSTQCAFGHNAQSWSLVCSEDTYTFWHCGKETKVPKMQWANRAGVYVDFSAGILAFYSITDSMNLIHKIQTAFAQPLYPGFRINTGSSVRLCYPL</sequence>
<keyword evidence="4" id="KW-0862">Zinc</keyword>
<dbReference type="GO" id="GO:0045087">
    <property type="term" value="P:innate immune response"/>
    <property type="evidence" value="ECO:0007669"/>
    <property type="project" value="UniProtKB-KW"/>
</dbReference>
<feature type="domain" description="B30.2/SPRY" evidence="9">
    <location>
        <begin position="281"/>
        <end position="473"/>
    </location>
</feature>
<dbReference type="PRINTS" id="PR01407">
    <property type="entry name" value="BUTYPHLNCDUF"/>
</dbReference>
<gene>
    <name evidence="10" type="ORF">R3I93_011723</name>
</gene>
<evidence type="ECO:0000256" key="2">
    <source>
        <dbReference type="ARBA" id="ARBA00022723"/>
    </source>
</evidence>
<dbReference type="EMBL" id="JAYKXH010000012">
    <property type="protein sequence ID" value="KAK7150568.1"/>
    <property type="molecule type" value="Genomic_DNA"/>
</dbReference>
<evidence type="ECO:0000313" key="11">
    <source>
        <dbReference type="Proteomes" id="UP001364617"/>
    </source>
</evidence>
<evidence type="ECO:0000259" key="9">
    <source>
        <dbReference type="PROSITE" id="PS50188"/>
    </source>
</evidence>
<keyword evidence="5" id="KW-0391">Immunity</keyword>
<evidence type="ECO:0000259" key="8">
    <source>
        <dbReference type="PROSITE" id="PS50089"/>
    </source>
</evidence>
<dbReference type="SMART" id="SM00184">
    <property type="entry name" value="RING"/>
    <property type="match status" value="1"/>
</dbReference>
<evidence type="ECO:0000256" key="4">
    <source>
        <dbReference type="ARBA" id="ARBA00022833"/>
    </source>
</evidence>
<protein>
    <recommendedName>
        <fullName evidence="12">Tripartite motif-containing protein 16-like</fullName>
    </recommendedName>
</protein>
<dbReference type="SUPFAM" id="SSF57850">
    <property type="entry name" value="RING/U-box"/>
    <property type="match status" value="1"/>
</dbReference>
<dbReference type="Pfam" id="PF13765">
    <property type="entry name" value="PRY"/>
    <property type="match status" value="1"/>
</dbReference>
<dbReference type="InterPro" id="IPR043136">
    <property type="entry name" value="B30.2/SPRY_sf"/>
</dbReference>
<evidence type="ECO:0000256" key="5">
    <source>
        <dbReference type="ARBA" id="ARBA00022859"/>
    </source>
</evidence>
<evidence type="ECO:0000256" key="6">
    <source>
        <dbReference type="PROSITE-ProRule" id="PRU00175"/>
    </source>
</evidence>
<evidence type="ECO:0008006" key="12">
    <source>
        <dbReference type="Google" id="ProtNLM"/>
    </source>
</evidence>
<dbReference type="GO" id="GO:0005737">
    <property type="term" value="C:cytoplasm"/>
    <property type="evidence" value="ECO:0007669"/>
    <property type="project" value="UniProtKB-ARBA"/>
</dbReference>
<proteinExistence type="predicted"/>
<keyword evidence="1" id="KW-0399">Innate immunity</keyword>
<feature type="coiled-coil region" evidence="7">
    <location>
        <begin position="185"/>
        <end position="212"/>
    </location>
</feature>
<dbReference type="PROSITE" id="PS50089">
    <property type="entry name" value="ZF_RING_2"/>
    <property type="match status" value="1"/>
</dbReference>
<dbReference type="CDD" id="cd16040">
    <property type="entry name" value="SPRY_PRY_SNTX"/>
    <property type="match status" value="1"/>
</dbReference>
<keyword evidence="3 6" id="KW-0863">Zinc-finger</keyword>
<dbReference type="SMART" id="SM00589">
    <property type="entry name" value="PRY"/>
    <property type="match status" value="1"/>
</dbReference>
<dbReference type="SMART" id="SM00449">
    <property type="entry name" value="SPRY"/>
    <property type="match status" value="1"/>
</dbReference>
<dbReference type="Gene3D" id="3.30.40.10">
    <property type="entry name" value="Zinc/RING finger domain, C3HC4 (zinc finger)"/>
    <property type="match status" value="1"/>
</dbReference>
<dbReference type="InterPro" id="IPR001870">
    <property type="entry name" value="B30.2/SPRY"/>
</dbReference>
<keyword evidence="11" id="KW-1185">Reference proteome</keyword>
<reference evidence="10 11" key="1">
    <citation type="submission" date="2024-02" db="EMBL/GenBank/DDBJ databases">
        <title>Chromosome-level genome assembly of the Eurasian Minnow (Phoxinus phoxinus).</title>
        <authorList>
            <person name="Oriowo T.O."/>
            <person name="Martin S."/>
            <person name="Stange M."/>
            <person name="Chrysostomakis Y."/>
            <person name="Brown T."/>
            <person name="Winkler S."/>
            <person name="Kukowka S."/>
            <person name="Myers E.W."/>
            <person name="Bohne A."/>
        </authorList>
    </citation>
    <scope>NUCLEOTIDE SEQUENCE [LARGE SCALE GENOMIC DNA]</scope>
    <source>
        <strain evidence="10">ZFMK-TIS-60720</strain>
        <tissue evidence="10">Whole Organism</tissue>
    </source>
</reference>
<keyword evidence="2" id="KW-0479">Metal-binding</keyword>
<dbReference type="PANTHER" id="PTHR25465">
    <property type="entry name" value="B-BOX DOMAIN CONTAINING"/>
    <property type="match status" value="1"/>
</dbReference>
<dbReference type="Pfam" id="PF25600">
    <property type="entry name" value="TRIM_CC"/>
    <property type="match status" value="1"/>
</dbReference>
<dbReference type="InterPro" id="IPR003879">
    <property type="entry name" value="Butyrophylin_SPRY"/>
</dbReference>
<dbReference type="InterPro" id="IPR051051">
    <property type="entry name" value="E3_ubiq-ligase_TRIM/RNF"/>
</dbReference>
<evidence type="ECO:0000313" key="10">
    <source>
        <dbReference type="EMBL" id="KAK7150568.1"/>
    </source>
</evidence>
<dbReference type="InterPro" id="IPR006574">
    <property type="entry name" value="PRY"/>
</dbReference>
<dbReference type="InterPro" id="IPR013083">
    <property type="entry name" value="Znf_RING/FYVE/PHD"/>
</dbReference>
<dbReference type="AlphaFoldDB" id="A0AAN9CX37"/>
<dbReference type="PANTHER" id="PTHR25465:SF5">
    <property type="entry name" value="E3 UBIQUITIN_ISG15 LIGASE TRIM25-RELATED"/>
    <property type="match status" value="1"/>
</dbReference>
<dbReference type="Proteomes" id="UP001364617">
    <property type="component" value="Unassembled WGS sequence"/>
</dbReference>
<dbReference type="Pfam" id="PF00622">
    <property type="entry name" value="SPRY"/>
    <property type="match status" value="1"/>
</dbReference>
<name>A0AAN9CX37_9TELE</name>
<dbReference type="InterPro" id="IPR017907">
    <property type="entry name" value="Znf_RING_CS"/>
</dbReference>
<evidence type="ECO:0000256" key="7">
    <source>
        <dbReference type="SAM" id="Coils"/>
    </source>
</evidence>
<evidence type="ECO:0000256" key="3">
    <source>
        <dbReference type="ARBA" id="ARBA00022771"/>
    </source>
</evidence>
<dbReference type="GO" id="GO:0008270">
    <property type="term" value="F:zinc ion binding"/>
    <property type="evidence" value="ECO:0007669"/>
    <property type="project" value="UniProtKB-KW"/>
</dbReference>
<dbReference type="SUPFAM" id="SSF49899">
    <property type="entry name" value="Concanavalin A-like lectins/glucanases"/>
    <property type="match status" value="1"/>
</dbReference>